<dbReference type="Proteomes" id="UP000279994">
    <property type="component" value="Unassembled WGS sequence"/>
</dbReference>
<feature type="domain" description="Aminomethyltransferase C-terminal" evidence="3">
    <location>
        <begin position="285"/>
        <end position="362"/>
    </location>
</feature>
<dbReference type="PIRSF" id="PIRSF006487">
    <property type="entry name" value="GcvT"/>
    <property type="match status" value="1"/>
</dbReference>
<dbReference type="InterPro" id="IPR013977">
    <property type="entry name" value="GcvT_C"/>
</dbReference>
<dbReference type="InterPro" id="IPR006222">
    <property type="entry name" value="GCVT_N"/>
</dbReference>
<proteinExistence type="predicted"/>
<evidence type="ECO:0000256" key="1">
    <source>
        <dbReference type="PIRSR" id="PIRSR006487-1"/>
    </source>
</evidence>
<dbReference type="InterPro" id="IPR027266">
    <property type="entry name" value="TrmE/GcvT-like"/>
</dbReference>
<evidence type="ECO:0000259" key="2">
    <source>
        <dbReference type="Pfam" id="PF01571"/>
    </source>
</evidence>
<dbReference type="OrthoDB" id="9774591at2"/>
<feature type="binding site" evidence="1">
    <location>
        <position position="201"/>
    </location>
    <ligand>
        <name>substrate</name>
    </ligand>
</feature>
<comment type="caution">
    <text evidence="4">The sequence shown here is derived from an EMBL/GenBank/DDBJ whole genome shotgun (WGS) entry which is preliminary data.</text>
</comment>
<keyword evidence="4" id="KW-0808">Transferase</keyword>
<keyword evidence="5" id="KW-1185">Reference proteome</keyword>
<dbReference type="SUPFAM" id="SSF101790">
    <property type="entry name" value="Aminomethyltransferase beta-barrel domain"/>
    <property type="match status" value="1"/>
</dbReference>
<dbReference type="SUPFAM" id="SSF103025">
    <property type="entry name" value="Folate-binding domain"/>
    <property type="match status" value="1"/>
</dbReference>
<organism evidence="4 5">
    <name type="scientific">Nocardioides pocheonensis</name>
    <dbReference type="NCBI Taxonomy" id="661485"/>
    <lineage>
        <taxon>Bacteria</taxon>
        <taxon>Bacillati</taxon>
        <taxon>Actinomycetota</taxon>
        <taxon>Actinomycetes</taxon>
        <taxon>Propionibacteriales</taxon>
        <taxon>Nocardioidaceae</taxon>
        <taxon>Nocardioides</taxon>
    </lineage>
</organism>
<dbReference type="PANTHER" id="PTHR43757">
    <property type="entry name" value="AMINOMETHYLTRANSFERASE"/>
    <property type="match status" value="1"/>
</dbReference>
<dbReference type="Gene3D" id="3.30.1360.120">
    <property type="entry name" value="Probable tRNA modification gtpase trme, domain 1"/>
    <property type="match status" value="1"/>
</dbReference>
<feature type="domain" description="GCVT N-terminal" evidence="2">
    <location>
        <begin position="13"/>
        <end position="265"/>
    </location>
</feature>
<dbReference type="EMBL" id="RJSF01000047">
    <property type="protein sequence ID" value="RNM11788.1"/>
    <property type="molecule type" value="Genomic_DNA"/>
</dbReference>
<dbReference type="Pfam" id="PF08669">
    <property type="entry name" value="GCV_T_C"/>
    <property type="match status" value="1"/>
</dbReference>
<dbReference type="Pfam" id="PF01571">
    <property type="entry name" value="GCV_T"/>
    <property type="match status" value="1"/>
</dbReference>
<dbReference type="AlphaFoldDB" id="A0A3N0GI38"/>
<dbReference type="InterPro" id="IPR028896">
    <property type="entry name" value="GcvT/YgfZ/DmdA"/>
</dbReference>
<evidence type="ECO:0000313" key="4">
    <source>
        <dbReference type="EMBL" id="RNM11788.1"/>
    </source>
</evidence>
<dbReference type="RefSeq" id="WP_123225021.1">
    <property type="nucleotide sequence ID" value="NZ_RJSF01000047.1"/>
</dbReference>
<accession>A0A3N0GI38</accession>
<reference evidence="4 5" key="1">
    <citation type="submission" date="2018-11" db="EMBL/GenBank/DDBJ databases">
        <authorList>
            <person name="Li F."/>
        </authorList>
    </citation>
    <scope>NUCLEOTIDE SEQUENCE [LARGE SCALE GENOMIC DNA]</scope>
    <source>
        <strain evidence="4 5">Gsoil 818</strain>
    </source>
</reference>
<evidence type="ECO:0000259" key="3">
    <source>
        <dbReference type="Pfam" id="PF08669"/>
    </source>
</evidence>
<evidence type="ECO:0000313" key="5">
    <source>
        <dbReference type="Proteomes" id="UP000279994"/>
    </source>
</evidence>
<protein>
    <submittedName>
        <fullName evidence="4">Aminomethyl transferase family protein</fullName>
    </submittedName>
</protein>
<name>A0A3N0GI38_9ACTN</name>
<sequence>METNQTTARKTPFHDVMTDLGAEFTELFGSLWPDRFGDVEGEYRAQREGVGVMDASPINKWDFRGPDAVAAAQRVHTNNIVGAAIGQVRYGGFCDAEGRMIDDGTVFKLADDHLWVMTNKDTRAEHFAEATSDLDVEIEYITQDLPHLFLQGPASRDALAAITDADLTKLGWFRFLPEQVTVAGVPVWLSRTGVSGELGYELFCRPEVAPELLRGVIRETGARPYGLTAIEIVRIESGIIVTDTDYPEHTYTPYDLSLDRLVDLRRDFLGRDVLASLEPESRGHQMITLRLETEALPEYGSPLVRGGEQIGMLTSPTLSPYAGPIALAVVEASLALPGTRLEVEVGGSLRGAVVHGSHPAYDPEKKRPRS</sequence>
<dbReference type="InterPro" id="IPR029043">
    <property type="entry name" value="GcvT/YgfZ_C"/>
</dbReference>
<dbReference type="PANTHER" id="PTHR43757:SF2">
    <property type="entry name" value="AMINOMETHYLTRANSFERASE, MITOCHONDRIAL"/>
    <property type="match status" value="1"/>
</dbReference>
<gene>
    <name evidence="4" type="ORF">EFL26_21805</name>
</gene>
<dbReference type="GO" id="GO:0016740">
    <property type="term" value="F:transferase activity"/>
    <property type="evidence" value="ECO:0007669"/>
    <property type="project" value="UniProtKB-KW"/>
</dbReference>